<protein>
    <submittedName>
        <fullName evidence="1">Uncharacterized protein</fullName>
    </submittedName>
</protein>
<dbReference type="Proteomes" id="UP001283361">
    <property type="component" value="Unassembled WGS sequence"/>
</dbReference>
<evidence type="ECO:0000313" key="2">
    <source>
        <dbReference type="Proteomes" id="UP001283361"/>
    </source>
</evidence>
<sequence>MIFRSIALNCISYVARHKEHDVWSSKCSHLITSLCPLLLYVHRDRSNMLPRQLDSDSNSGLCESSNRGNCYKEIRGSCFRLCLHVLSSSIPGFIGIMGRVVPLLELLHLDSLVASLEEGLEGNRHQTLHCWF</sequence>
<dbReference type="EMBL" id="JAWDGP010006201">
    <property type="protein sequence ID" value="KAK3745697.1"/>
    <property type="molecule type" value="Genomic_DNA"/>
</dbReference>
<proteinExistence type="predicted"/>
<dbReference type="AlphaFoldDB" id="A0AAE0YHH2"/>
<gene>
    <name evidence="1" type="ORF">RRG08_056538</name>
</gene>
<name>A0AAE0YHH2_9GAST</name>
<organism evidence="1 2">
    <name type="scientific">Elysia crispata</name>
    <name type="common">lettuce slug</name>
    <dbReference type="NCBI Taxonomy" id="231223"/>
    <lineage>
        <taxon>Eukaryota</taxon>
        <taxon>Metazoa</taxon>
        <taxon>Spiralia</taxon>
        <taxon>Lophotrochozoa</taxon>
        <taxon>Mollusca</taxon>
        <taxon>Gastropoda</taxon>
        <taxon>Heterobranchia</taxon>
        <taxon>Euthyneura</taxon>
        <taxon>Panpulmonata</taxon>
        <taxon>Sacoglossa</taxon>
        <taxon>Placobranchoidea</taxon>
        <taxon>Plakobranchidae</taxon>
        <taxon>Elysia</taxon>
    </lineage>
</organism>
<evidence type="ECO:0000313" key="1">
    <source>
        <dbReference type="EMBL" id="KAK3745697.1"/>
    </source>
</evidence>
<accession>A0AAE0YHH2</accession>
<keyword evidence="2" id="KW-1185">Reference proteome</keyword>
<comment type="caution">
    <text evidence="1">The sequence shown here is derived from an EMBL/GenBank/DDBJ whole genome shotgun (WGS) entry which is preliminary data.</text>
</comment>
<reference evidence="1" key="1">
    <citation type="journal article" date="2023" name="G3 (Bethesda)">
        <title>A reference genome for the long-term kleptoplast-retaining sea slug Elysia crispata morphotype clarki.</title>
        <authorList>
            <person name="Eastman K.E."/>
            <person name="Pendleton A.L."/>
            <person name="Shaikh M.A."/>
            <person name="Suttiyut T."/>
            <person name="Ogas R."/>
            <person name="Tomko P."/>
            <person name="Gavelis G."/>
            <person name="Widhalm J.R."/>
            <person name="Wisecaver J.H."/>
        </authorList>
    </citation>
    <scope>NUCLEOTIDE SEQUENCE</scope>
    <source>
        <strain evidence="1">ECLA1</strain>
    </source>
</reference>